<reference evidence="9" key="1">
    <citation type="submission" date="2014-03" db="EMBL/GenBank/DDBJ databases">
        <authorList>
            <person name="Aksoy S."/>
            <person name="Warren W."/>
            <person name="Wilson R.K."/>
        </authorList>
    </citation>
    <scope>NUCLEOTIDE SEQUENCE [LARGE SCALE GENOMIC DNA]</scope>
    <source>
        <strain evidence="9">IAEA</strain>
    </source>
</reference>
<evidence type="ECO:0000256" key="2">
    <source>
        <dbReference type="ARBA" id="ARBA00022670"/>
    </source>
</evidence>
<accession>A0A1A9ZFJ2</accession>
<dbReference type="SUPFAM" id="SSF55920">
    <property type="entry name" value="Creatinase/aminopeptidase"/>
    <property type="match status" value="1"/>
</dbReference>
<evidence type="ECO:0000256" key="5">
    <source>
        <dbReference type="ARBA" id="ARBA00023049"/>
    </source>
</evidence>
<dbReference type="EnsemblMetazoa" id="GPAI013036-RA">
    <property type="protein sequence ID" value="GPAI013036-PA"/>
    <property type="gene ID" value="GPAI013036"/>
</dbReference>
<dbReference type="Gene3D" id="3.90.230.10">
    <property type="entry name" value="Creatinase/methionine aminopeptidase superfamily"/>
    <property type="match status" value="1"/>
</dbReference>
<evidence type="ECO:0000256" key="6">
    <source>
        <dbReference type="ARBA" id="ARBA00023211"/>
    </source>
</evidence>
<dbReference type="GO" id="GO:0006508">
    <property type="term" value="P:proteolysis"/>
    <property type="evidence" value="ECO:0007669"/>
    <property type="project" value="UniProtKB-KW"/>
</dbReference>
<keyword evidence="6" id="KW-0464">Manganese</keyword>
<keyword evidence="3" id="KW-0479">Metal-binding</keyword>
<evidence type="ECO:0000256" key="3">
    <source>
        <dbReference type="ARBA" id="ARBA00022723"/>
    </source>
</evidence>
<dbReference type="PANTHER" id="PTHR48480:SF2">
    <property type="entry name" value="PEPTIDASE D"/>
    <property type="match status" value="1"/>
</dbReference>
<comment type="cofactor">
    <cofactor evidence="1">
        <name>Mn(2+)</name>
        <dbReference type="ChEBI" id="CHEBI:29035"/>
    </cofactor>
</comment>
<name>A0A1A9ZFJ2_GLOPL</name>
<dbReference type="PANTHER" id="PTHR48480">
    <property type="match status" value="1"/>
</dbReference>
<evidence type="ECO:0000256" key="4">
    <source>
        <dbReference type="ARBA" id="ARBA00022801"/>
    </source>
</evidence>
<dbReference type="Pfam" id="PF00557">
    <property type="entry name" value="Peptidase_M24"/>
    <property type="match status" value="1"/>
</dbReference>
<dbReference type="GO" id="GO:0008237">
    <property type="term" value="F:metallopeptidase activity"/>
    <property type="evidence" value="ECO:0007669"/>
    <property type="project" value="UniProtKB-KW"/>
</dbReference>
<dbReference type="VEuPathDB" id="VectorBase:GPAI013036"/>
<evidence type="ECO:0000313" key="9">
    <source>
        <dbReference type="Proteomes" id="UP000092445"/>
    </source>
</evidence>
<reference evidence="8" key="2">
    <citation type="submission" date="2020-05" db="UniProtKB">
        <authorList>
            <consortium name="EnsemblMetazoa"/>
        </authorList>
    </citation>
    <scope>IDENTIFICATION</scope>
    <source>
        <strain evidence="8">IAEA</strain>
    </source>
</reference>
<dbReference type="STRING" id="7398.A0A1A9ZFJ2"/>
<keyword evidence="4" id="KW-0378">Hydrolase</keyword>
<dbReference type="AlphaFoldDB" id="A0A1A9ZFJ2"/>
<proteinExistence type="predicted"/>
<keyword evidence="5" id="KW-0482">Metalloprotease</keyword>
<dbReference type="InterPro" id="IPR036005">
    <property type="entry name" value="Creatinase/aminopeptidase-like"/>
</dbReference>
<dbReference type="Proteomes" id="UP000092445">
    <property type="component" value="Unassembled WGS sequence"/>
</dbReference>
<evidence type="ECO:0000256" key="1">
    <source>
        <dbReference type="ARBA" id="ARBA00001936"/>
    </source>
</evidence>
<keyword evidence="2" id="KW-0645">Protease</keyword>
<dbReference type="InterPro" id="IPR052433">
    <property type="entry name" value="X-Pro_dipept-like"/>
</dbReference>
<feature type="domain" description="Peptidase M24" evidence="7">
    <location>
        <begin position="69"/>
        <end position="181"/>
    </location>
</feature>
<protein>
    <submittedName>
        <fullName evidence="8">Peptidase_M24 domain-containing protein</fullName>
    </submittedName>
</protein>
<sequence>MDVFFDGLSSDPFCLVRIEKCIFISDLLPPMTAERRIVKTPEGIEVLSYVGKVSADAHIKVMQFMCSEHYQCCAATNNIIKNDDKCISDMRANYGSYAADIACSCPNQKLIYNAVSAARNAVLTEANESVSQVDMHRFSCRVMEKLRDGRMLKSNVNNMLSAGLPTLLRLRCSVRLYVHDVEGYLENQLSRPIEEWLEYLKFPRIHVTVENGCYFKFYCYGLSPG</sequence>
<evidence type="ECO:0000313" key="8">
    <source>
        <dbReference type="EnsemblMetazoa" id="GPAI013036-PA"/>
    </source>
</evidence>
<keyword evidence="9" id="KW-1185">Reference proteome</keyword>
<organism evidence="8 9">
    <name type="scientific">Glossina pallidipes</name>
    <name type="common">Tsetse fly</name>
    <dbReference type="NCBI Taxonomy" id="7398"/>
    <lineage>
        <taxon>Eukaryota</taxon>
        <taxon>Metazoa</taxon>
        <taxon>Ecdysozoa</taxon>
        <taxon>Arthropoda</taxon>
        <taxon>Hexapoda</taxon>
        <taxon>Insecta</taxon>
        <taxon>Pterygota</taxon>
        <taxon>Neoptera</taxon>
        <taxon>Endopterygota</taxon>
        <taxon>Diptera</taxon>
        <taxon>Brachycera</taxon>
        <taxon>Muscomorpha</taxon>
        <taxon>Hippoboscoidea</taxon>
        <taxon>Glossinidae</taxon>
        <taxon>Glossina</taxon>
    </lineage>
</organism>
<evidence type="ECO:0000259" key="7">
    <source>
        <dbReference type="Pfam" id="PF00557"/>
    </source>
</evidence>
<dbReference type="GO" id="GO:0046872">
    <property type="term" value="F:metal ion binding"/>
    <property type="evidence" value="ECO:0007669"/>
    <property type="project" value="UniProtKB-KW"/>
</dbReference>
<dbReference type="InterPro" id="IPR000994">
    <property type="entry name" value="Pept_M24"/>
</dbReference>